<dbReference type="Proteomes" id="UP000198815">
    <property type="component" value="Unassembled WGS sequence"/>
</dbReference>
<dbReference type="AlphaFoldDB" id="A0A1H9QDY6"/>
<gene>
    <name evidence="1" type="ORF">SAMN05443377_10358</name>
</gene>
<dbReference type="STRING" id="64702.SAMN05443377_10358"/>
<name>A0A1H9QDY6_9ACTN</name>
<evidence type="ECO:0008006" key="3">
    <source>
        <dbReference type="Google" id="ProtNLM"/>
    </source>
</evidence>
<evidence type="ECO:0000313" key="2">
    <source>
        <dbReference type="Proteomes" id="UP000198815"/>
    </source>
</evidence>
<dbReference type="InterPro" id="IPR021888">
    <property type="entry name" value="DUF3499"/>
</dbReference>
<reference evidence="1 2" key="1">
    <citation type="submission" date="2016-10" db="EMBL/GenBank/DDBJ databases">
        <authorList>
            <person name="de Groot N.N."/>
        </authorList>
    </citation>
    <scope>NUCLEOTIDE SEQUENCE [LARGE SCALE GENOMIC DNA]</scope>
    <source>
        <strain evidence="1 2">DSM 16859</strain>
    </source>
</reference>
<dbReference type="Pfam" id="PF12005">
    <property type="entry name" value="DUF3499"/>
    <property type="match status" value="1"/>
</dbReference>
<proteinExistence type="predicted"/>
<dbReference type="EMBL" id="FOGZ01000003">
    <property type="protein sequence ID" value="SER58638.1"/>
    <property type="molecule type" value="Genomic_DNA"/>
</dbReference>
<evidence type="ECO:0000313" key="1">
    <source>
        <dbReference type="EMBL" id="SER58638.1"/>
    </source>
</evidence>
<organism evidence="1 2">
    <name type="scientific">Propionibacterium cyclohexanicum</name>
    <dbReference type="NCBI Taxonomy" id="64702"/>
    <lineage>
        <taxon>Bacteria</taxon>
        <taxon>Bacillati</taxon>
        <taxon>Actinomycetota</taxon>
        <taxon>Actinomycetes</taxon>
        <taxon>Propionibacteriales</taxon>
        <taxon>Propionibacteriaceae</taxon>
        <taxon>Propionibacterium</taxon>
    </lineage>
</organism>
<keyword evidence="2" id="KW-1185">Reference proteome</keyword>
<accession>A0A1H9QDY6</accession>
<protein>
    <recommendedName>
        <fullName evidence="3">DUF3499 domain-containing protein</fullName>
    </recommendedName>
</protein>
<sequence length="98" mass="10373">MVGPLATAAEPGSYDLCSAHAQSTSAPRGWEIIRLTDASAQPPAPDEDDLLALADAVREIGFGQAPVRSDSPDESTVVELAHRGHLRVITDRGRGTQR</sequence>